<gene>
    <name evidence="3" type="ORF">A4H34_09170</name>
</gene>
<dbReference type="Pfam" id="PF03795">
    <property type="entry name" value="YCII"/>
    <property type="match status" value="1"/>
</dbReference>
<accession>A0A179B0M2</accession>
<evidence type="ECO:0000259" key="2">
    <source>
        <dbReference type="Pfam" id="PF03795"/>
    </source>
</evidence>
<sequence length="97" mass="10666">MYVILIDYTSELEDIDSALDAHGIWLNENYAAGRFLASGRREPRTGGVILAANRPREEIEAAVAKDPFALRGLAKHAIVEFHPSRVADDSLAKLFGD</sequence>
<feature type="domain" description="YCII-related" evidence="2">
    <location>
        <begin position="2"/>
        <end position="81"/>
    </location>
</feature>
<dbReference type="Gene3D" id="3.30.70.1060">
    <property type="entry name" value="Dimeric alpha+beta barrel"/>
    <property type="match status" value="1"/>
</dbReference>
<dbReference type="RefSeq" id="WP_064231886.1">
    <property type="nucleotide sequence ID" value="NZ_LVZK01000003.1"/>
</dbReference>
<comment type="similarity">
    <text evidence="1">Belongs to the YciI family.</text>
</comment>
<reference evidence="3 4" key="1">
    <citation type="submission" date="2016-04" db="EMBL/GenBank/DDBJ databases">
        <title>Peptidophaga gingivicola gen. nov., sp. nov., isolated from human subgingival plaque.</title>
        <authorList>
            <person name="Beall C.J."/>
            <person name="Mokrzan E.M."/>
            <person name="Griffen A.L."/>
            <person name="Leys E.J."/>
        </authorList>
    </citation>
    <scope>NUCLEOTIDE SEQUENCE [LARGE SCALE GENOMIC DNA]</scope>
    <source>
        <strain evidence="3 4">BA112</strain>
    </source>
</reference>
<dbReference type="EMBL" id="LVZK01000003">
    <property type="protein sequence ID" value="OAP85267.1"/>
    <property type="molecule type" value="Genomic_DNA"/>
</dbReference>
<dbReference type="SUPFAM" id="SSF54909">
    <property type="entry name" value="Dimeric alpha+beta barrel"/>
    <property type="match status" value="1"/>
</dbReference>
<dbReference type="STRING" id="1823756.A4H34_09170"/>
<dbReference type="PANTHER" id="PTHR37828:SF1">
    <property type="entry name" value="YCII-RELATED DOMAIN-CONTAINING PROTEIN"/>
    <property type="match status" value="1"/>
</dbReference>
<dbReference type="InterPro" id="IPR011008">
    <property type="entry name" value="Dimeric_a/b-barrel"/>
</dbReference>
<dbReference type="Proteomes" id="UP000078368">
    <property type="component" value="Unassembled WGS sequence"/>
</dbReference>
<protein>
    <recommendedName>
        <fullName evidence="2">YCII-related domain-containing protein</fullName>
    </recommendedName>
</protein>
<dbReference type="InterPro" id="IPR005545">
    <property type="entry name" value="YCII"/>
</dbReference>
<comment type="caution">
    <text evidence="3">The sequence shown here is derived from an EMBL/GenBank/DDBJ whole genome shotgun (WGS) entry which is preliminary data.</text>
</comment>
<proteinExistence type="inferred from homology"/>
<organism evidence="3 4">
    <name type="scientific">Peptidiphaga gingivicola</name>
    <dbReference type="NCBI Taxonomy" id="2741497"/>
    <lineage>
        <taxon>Bacteria</taxon>
        <taxon>Bacillati</taxon>
        <taxon>Actinomycetota</taxon>
        <taxon>Actinomycetes</taxon>
        <taxon>Actinomycetales</taxon>
        <taxon>Actinomycetaceae</taxon>
        <taxon>Peptidiphaga</taxon>
    </lineage>
</organism>
<name>A0A179B0M2_9ACTO</name>
<dbReference type="AlphaFoldDB" id="A0A179B0M2"/>
<evidence type="ECO:0000313" key="4">
    <source>
        <dbReference type="Proteomes" id="UP000078368"/>
    </source>
</evidence>
<dbReference type="OrthoDB" id="9814407at2"/>
<evidence type="ECO:0000256" key="1">
    <source>
        <dbReference type="ARBA" id="ARBA00007689"/>
    </source>
</evidence>
<dbReference type="PANTHER" id="PTHR37828">
    <property type="entry name" value="GSR2449 PROTEIN"/>
    <property type="match status" value="1"/>
</dbReference>
<keyword evidence="4" id="KW-1185">Reference proteome</keyword>
<evidence type="ECO:0000313" key="3">
    <source>
        <dbReference type="EMBL" id="OAP85267.1"/>
    </source>
</evidence>